<feature type="region of interest" description="Disordered" evidence="5">
    <location>
        <begin position="133"/>
        <end position="194"/>
    </location>
</feature>
<reference evidence="7 8" key="1">
    <citation type="submission" date="2023-12" db="EMBL/GenBank/DDBJ databases">
        <title>A high-quality genome assembly for Dillenia turbinata (Dilleniales).</title>
        <authorList>
            <person name="Chanderbali A."/>
        </authorList>
    </citation>
    <scope>NUCLEOTIDE SEQUENCE [LARGE SCALE GENOMIC DNA]</scope>
    <source>
        <strain evidence="7">LSX21</strain>
        <tissue evidence="7">Leaf</tissue>
    </source>
</reference>
<feature type="domain" description="BHLH" evidence="6">
    <location>
        <begin position="180"/>
        <end position="229"/>
    </location>
</feature>
<name>A0AAN8Z1G2_9MAGN</name>
<evidence type="ECO:0000313" key="8">
    <source>
        <dbReference type="Proteomes" id="UP001370490"/>
    </source>
</evidence>
<dbReference type="InterPro" id="IPR011598">
    <property type="entry name" value="bHLH_dom"/>
</dbReference>
<dbReference type="PANTHER" id="PTHR36066:SF11">
    <property type="entry name" value="TRANSCRIPTION FACTOR BHLH144"/>
    <property type="match status" value="1"/>
</dbReference>
<organism evidence="7 8">
    <name type="scientific">Dillenia turbinata</name>
    <dbReference type="NCBI Taxonomy" id="194707"/>
    <lineage>
        <taxon>Eukaryota</taxon>
        <taxon>Viridiplantae</taxon>
        <taxon>Streptophyta</taxon>
        <taxon>Embryophyta</taxon>
        <taxon>Tracheophyta</taxon>
        <taxon>Spermatophyta</taxon>
        <taxon>Magnoliopsida</taxon>
        <taxon>eudicotyledons</taxon>
        <taxon>Gunneridae</taxon>
        <taxon>Pentapetalae</taxon>
        <taxon>Dilleniales</taxon>
        <taxon>Dilleniaceae</taxon>
        <taxon>Dillenia</taxon>
    </lineage>
</organism>
<dbReference type="EMBL" id="JBAMMX010000023">
    <property type="protein sequence ID" value="KAK6917223.1"/>
    <property type="molecule type" value="Genomic_DNA"/>
</dbReference>
<proteinExistence type="predicted"/>
<sequence length="243" mass="26848">MQTGKQFSSRNGVLPIANHVANGYMYNGTAASNFDAILPPPARYSAPVPALEFQPSEVCPRNFIIFDQTENRSQIMFHPAIAHRFDSPGLNIVGNYVHDNFDGKDDKNDDREISSSAQEDLEDIDALLSLEEEDQEEYDEEEVSTARTHGNYLSSSPDSCCNYGSKPKKNRFSSSSVHKSSSSGTSCNSEQKRQKMKKMLKALRGFVPGADQMNTVAVLDEAVRYLKSLKVEAQKLGVGNLAN</sequence>
<dbReference type="PROSITE" id="PS50888">
    <property type="entry name" value="BHLH"/>
    <property type="match status" value="1"/>
</dbReference>
<dbReference type="AlphaFoldDB" id="A0AAN8Z1G2"/>
<evidence type="ECO:0000259" key="6">
    <source>
        <dbReference type="PROSITE" id="PS50888"/>
    </source>
</evidence>
<feature type="compositionally biased region" description="Acidic residues" evidence="5">
    <location>
        <begin position="133"/>
        <end position="143"/>
    </location>
</feature>
<dbReference type="GO" id="GO:0046983">
    <property type="term" value="F:protein dimerization activity"/>
    <property type="evidence" value="ECO:0007669"/>
    <property type="project" value="InterPro"/>
</dbReference>
<dbReference type="InterPro" id="IPR036638">
    <property type="entry name" value="HLH_DNA-bd_sf"/>
</dbReference>
<evidence type="ECO:0000256" key="2">
    <source>
        <dbReference type="ARBA" id="ARBA00023015"/>
    </source>
</evidence>
<dbReference type="CDD" id="cd18917">
    <property type="entry name" value="bHLH_AtSAC51_like"/>
    <property type="match status" value="1"/>
</dbReference>
<comment type="subcellular location">
    <subcellularLocation>
        <location evidence="1">Nucleus</location>
    </subcellularLocation>
</comment>
<protein>
    <recommendedName>
        <fullName evidence="6">BHLH domain-containing protein</fullName>
    </recommendedName>
</protein>
<comment type="caution">
    <text evidence="7">The sequence shown here is derived from an EMBL/GenBank/DDBJ whole genome shotgun (WGS) entry which is preliminary data.</text>
</comment>
<keyword evidence="3" id="KW-0804">Transcription</keyword>
<dbReference type="InterPro" id="IPR037546">
    <property type="entry name" value="SAC51-like"/>
</dbReference>
<keyword evidence="8" id="KW-1185">Reference proteome</keyword>
<evidence type="ECO:0000256" key="4">
    <source>
        <dbReference type="ARBA" id="ARBA00023242"/>
    </source>
</evidence>
<keyword evidence="4" id="KW-0539">Nucleus</keyword>
<evidence type="ECO:0000313" key="7">
    <source>
        <dbReference type="EMBL" id="KAK6917223.1"/>
    </source>
</evidence>
<gene>
    <name evidence="7" type="ORF">RJ641_017974</name>
</gene>
<feature type="compositionally biased region" description="Low complexity" evidence="5">
    <location>
        <begin position="173"/>
        <end position="186"/>
    </location>
</feature>
<keyword evidence="2" id="KW-0805">Transcription regulation</keyword>
<accession>A0AAN8Z1G2</accession>
<evidence type="ECO:0000256" key="1">
    <source>
        <dbReference type="ARBA" id="ARBA00004123"/>
    </source>
</evidence>
<dbReference type="GO" id="GO:0005634">
    <property type="term" value="C:nucleus"/>
    <property type="evidence" value="ECO:0007669"/>
    <property type="project" value="UniProtKB-SubCell"/>
</dbReference>
<dbReference type="SUPFAM" id="SSF47459">
    <property type="entry name" value="HLH, helix-loop-helix DNA-binding domain"/>
    <property type="match status" value="1"/>
</dbReference>
<dbReference type="PANTHER" id="PTHR36066">
    <property type="entry name" value="TRANSCRIPTION FACTOR BHLH145"/>
    <property type="match status" value="1"/>
</dbReference>
<dbReference type="Proteomes" id="UP001370490">
    <property type="component" value="Unassembled WGS sequence"/>
</dbReference>
<dbReference type="Gene3D" id="4.10.280.10">
    <property type="entry name" value="Helix-loop-helix DNA-binding domain"/>
    <property type="match status" value="1"/>
</dbReference>
<feature type="compositionally biased region" description="Polar residues" evidence="5">
    <location>
        <begin position="145"/>
        <end position="159"/>
    </location>
</feature>
<dbReference type="SMART" id="SM00353">
    <property type="entry name" value="HLH"/>
    <property type="match status" value="1"/>
</dbReference>
<evidence type="ECO:0000256" key="5">
    <source>
        <dbReference type="SAM" id="MobiDB-lite"/>
    </source>
</evidence>
<dbReference type="Pfam" id="PF23173">
    <property type="entry name" value="bHLH_SAC51"/>
    <property type="match status" value="1"/>
</dbReference>
<evidence type="ECO:0000256" key="3">
    <source>
        <dbReference type="ARBA" id="ARBA00023163"/>
    </source>
</evidence>